<proteinExistence type="inferred from homology"/>
<dbReference type="AlphaFoldDB" id="A0AAQ0ET69"/>
<feature type="chain" id="PRO_5042875174" evidence="5">
    <location>
        <begin position="29"/>
        <end position="387"/>
    </location>
</feature>
<dbReference type="RefSeq" id="WP_094935641.1">
    <property type="nucleotide sequence ID" value="NZ_CABMNW010000057.1"/>
</dbReference>
<comment type="similarity">
    <text evidence="2">Belongs to the fimbrial protein family.</text>
</comment>
<organism evidence="7 8">
    <name type="scientific">Enterobacter asburiae</name>
    <dbReference type="NCBI Taxonomy" id="61645"/>
    <lineage>
        <taxon>Bacteria</taxon>
        <taxon>Pseudomonadati</taxon>
        <taxon>Pseudomonadota</taxon>
        <taxon>Gammaproteobacteria</taxon>
        <taxon>Enterobacterales</taxon>
        <taxon>Enterobacteriaceae</taxon>
        <taxon>Enterobacter</taxon>
        <taxon>Enterobacter cloacae complex</taxon>
    </lineage>
</organism>
<dbReference type="EMBL" id="CP080107">
    <property type="protein sequence ID" value="QYD25242.1"/>
    <property type="molecule type" value="Genomic_DNA"/>
</dbReference>
<dbReference type="InterPro" id="IPR050263">
    <property type="entry name" value="Bact_Fimbrial_Adh_Pro"/>
</dbReference>
<sequence length="387" mass="41382">MTTIFKKRAVWASLATALSLAATSPCRAATLLHNCFSAPQAYTTSFDHEFSSSENIANHDYDVPNHLVGNGPVIVANCSCPGNMFSSSMVYEKTFAGSPLNPGTNGYGFLTEKIDADITAYADAINSPDGTSLTPLPVNEYPTSRGNMRSTTENALAKTEGNANVCNSSTQPSNAAVIKRNFRWNVVAILLHVKKPILGQEVIPSTIVAQNYACLYFGTGTSCDPGQAEQVSDIWFSGTLSAPLSCTINAGSTIEVEFGSIVSKQFVIKGQPPKRYAIKNVDIAYHCDDNAVGNTDRIKLTLTADQGVADSSTPYIAKLLDRDDLGVRVYDEHSQNVALDGTYEFPVTMDAQGNGVVKIQAVPVSTTNASPAPGRFEGNVTVKMDLR</sequence>
<dbReference type="InterPro" id="IPR036937">
    <property type="entry name" value="Adhesion_dom_fimbrial_sf"/>
</dbReference>
<evidence type="ECO:0000259" key="6">
    <source>
        <dbReference type="Pfam" id="PF00419"/>
    </source>
</evidence>
<evidence type="ECO:0000256" key="1">
    <source>
        <dbReference type="ARBA" id="ARBA00004561"/>
    </source>
</evidence>
<evidence type="ECO:0000256" key="4">
    <source>
        <dbReference type="ARBA" id="ARBA00023263"/>
    </source>
</evidence>
<dbReference type="PANTHER" id="PTHR33420:SF31">
    <property type="entry name" value="TYPE 1 FIMBRIN D-MANNOSE SPECIFIC ADHESIN"/>
    <property type="match status" value="1"/>
</dbReference>
<dbReference type="GO" id="GO:0043709">
    <property type="term" value="P:cell adhesion involved in single-species biofilm formation"/>
    <property type="evidence" value="ECO:0007669"/>
    <property type="project" value="TreeGrafter"/>
</dbReference>
<feature type="domain" description="Fimbrial-type adhesion" evidence="6">
    <location>
        <begin position="236"/>
        <end position="385"/>
    </location>
</feature>
<evidence type="ECO:0000256" key="2">
    <source>
        <dbReference type="ARBA" id="ARBA00006671"/>
    </source>
</evidence>
<dbReference type="GO" id="GO:0009289">
    <property type="term" value="C:pilus"/>
    <property type="evidence" value="ECO:0007669"/>
    <property type="project" value="UniProtKB-SubCell"/>
</dbReference>
<evidence type="ECO:0000256" key="3">
    <source>
        <dbReference type="ARBA" id="ARBA00022729"/>
    </source>
</evidence>
<dbReference type="SUPFAM" id="SSF49401">
    <property type="entry name" value="Bacterial adhesins"/>
    <property type="match status" value="1"/>
</dbReference>
<dbReference type="Proteomes" id="UP000826990">
    <property type="component" value="Chromosome"/>
</dbReference>
<dbReference type="InterPro" id="IPR000259">
    <property type="entry name" value="Adhesion_dom_fimbrial"/>
</dbReference>
<dbReference type="InterPro" id="IPR008966">
    <property type="entry name" value="Adhesion_dom_sf"/>
</dbReference>
<comment type="subcellular location">
    <subcellularLocation>
        <location evidence="1">Fimbrium</location>
    </subcellularLocation>
</comment>
<gene>
    <name evidence="7" type="ORF">KZX48_14410</name>
</gene>
<evidence type="ECO:0000313" key="7">
    <source>
        <dbReference type="EMBL" id="QYD25242.1"/>
    </source>
</evidence>
<reference evidence="7" key="1">
    <citation type="submission" date="2021-07" db="EMBL/GenBank/DDBJ databases">
        <title>Characterization of Emerging Pathogens Carrying KPC-2 Gene in IncP-6 Plasmids Isolated from Urban Sewage in Argentina.</title>
        <authorList>
            <person name="Ghiglione B."/>
            <person name="Haim M.S."/>
            <person name="Dropa M."/>
        </authorList>
    </citation>
    <scope>NUCLEOTIDE SEQUENCE</scope>
    <source>
        <strain evidence="7">WW-19C</strain>
    </source>
</reference>
<name>A0AAQ0ET69_ENTAS</name>
<keyword evidence="3 5" id="KW-0732">Signal</keyword>
<protein>
    <submittedName>
        <fullName evidence="7">Fimbrial protein</fullName>
    </submittedName>
</protein>
<dbReference type="PANTHER" id="PTHR33420">
    <property type="entry name" value="FIMBRIAL SUBUNIT ELFA-RELATED"/>
    <property type="match status" value="1"/>
</dbReference>
<evidence type="ECO:0000256" key="5">
    <source>
        <dbReference type="SAM" id="SignalP"/>
    </source>
</evidence>
<accession>A0AAQ0ET69</accession>
<feature type="signal peptide" evidence="5">
    <location>
        <begin position="1"/>
        <end position="28"/>
    </location>
</feature>
<evidence type="ECO:0000313" key="8">
    <source>
        <dbReference type="Proteomes" id="UP000826990"/>
    </source>
</evidence>
<dbReference type="Gene3D" id="2.60.40.1090">
    <property type="entry name" value="Fimbrial-type adhesion domain"/>
    <property type="match status" value="1"/>
</dbReference>
<dbReference type="Pfam" id="PF00419">
    <property type="entry name" value="Fimbrial"/>
    <property type="match status" value="1"/>
</dbReference>
<keyword evidence="4" id="KW-0281">Fimbrium</keyword>